<dbReference type="InterPro" id="IPR018392">
    <property type="entry name" value="LysM"/>
</dbReference>
<dbReference type="AlphaFoldDB" id="A0A2Z2NUL2"/>
<dbReference type="PROSITE" id="PS00922">
    <property type="entry name" value="TRANSGLYCOSYLASE"/>
    <property type="match status" value="1"/>
</dbReference>
<organism evidence="3 4">
    <name type="scientific">Granulosicoccus antarcticus IMCC3135</name>
    <dbReference type="NCBI Taxonomy" id="1192854"/>
    <lineage>
        <taxon>Bacteria</taxon>
        <taxon>Pseudomonadati</taxon>
        <taxon>Pseudomonadota</taxon>
        <taxon>Gammaproteobacteria</taxon>
        <taxon>Chromatiales</taxon>
        <taxon>Granulosicoccaceae</taxon>
        <taxon>Granulosicoccus</taxon>
    </lineage>
</organism>
<dbReference type="SUPFAM" id="SSF54106">
    <property type="entry name" value="LysM domain"/>
    <property type="match status" value="2"/>
</dbReference>
<dbReference type="EC" id="4.2.2.-" evidence="3"/>
<evidence type="ECO:0000256" key="1">
    <source>
        <dbReference type="ARBA" id="ARBA00007734"/>
    </source>
</evidence>
<dbReference type="CDD" id="cd16894">
    <property type="entry name" value="MltD-like"/>
    <property type="match status" value="1"/>
</dbReference>
<dbReference type="SUPFAM" id="SSF53955">
    <property type="entry name" value="Lysozyme-like"/>
    <property type="match status" value="1"/>
</dbReference>
<dbReference type="Gene3D" id="1.10.530.10">
    <property type="match status" value="1"/>
</dbReference>
<dbReference type="Gene3D" id="3.10.350.10">
    <property type="entry name" value="LysM domain"/>
    <property type="match status" value="2"/>
</dbReference>
<dbReference type="PANTHER" id="PTHR37423:SF2">
    <property type="entry name" value="MEMBRANE-BOUND LYTIC MUREIN TRANSGLYCOSYLASE C"/>
    <property type="match status" value="1"/>
</dbReference>
<gene>
    <name evidence="3" type="primary">mltD</name>
    <name evidence="3" type="ORF">IMCC3135_11800</name>
</gene>
<dbReference type="GO" id="GO:0000270">
    <property type="term" value="P:peptidoglycan metabolic process"/>
    <property type="evidence" value="ECO:0007669"/>
    <property type="project" value="InterPro"/>
</dbReference>
<comment type="similarity">
    <text evidence="1">Belongs to the transglycosylase Slt family.</text>
</comment>
<dbReference type="GO" id="GO:0008933">
    <property type="term" value="F:peptidoglycan lytic transglycosylase activity"/>
    <property type="evidence" value="ECO:0007669"/>
    <property type="project" value="InterPro"/>
</dbReference>
<dbReference type="InterPro" id="IPR023346">
    <property type="entry name" value="Lysozyme-like_dom_sf"/>
</dbReference>
<accession>A0A2Z2NUL2</accession>
<dbReference type="InterPro" id="IPR000189">
    <property type="entry name" value="Transglyc_AS"/>
</dbReference>
<dbReference type="SMART" id="SM00257">
    <property type="entry name" value="LysM"/>
    <property type="match status" value="2"/>
</dbReference>
<dbReference type="CDD" id="cd00118">
    <property type="entry name" value="LysM"/>
    <property type="match status" value="2"/>
</dbReference>
<dbReference type="PANTHER" id="PTHR37423">
    <property type="entry name" value="SOLUBLE LYTIC MUREIN TRANSGLYCOSYLASE-RELATED"/>
    <property type="match status" value="1"/>
</dbReference>
<dbReference type="PROSITE" id="PS51782">
    <property type="entry name" value="LYSM"/>
    <property type="match status" value="2"/>
</dbReference>
<dbReference type="EMBL" id="CP018632">
    <property type="protein sequence ID" value="ASJ72450.1"/>
    <property type="molecule type" value="Genomic_DNA"/>
</dbReference>
<dbReference type="Pfam" id="PF01464">
    <property type="entry name" value="SLT"/>
    <property type="match status" value="1"/>
</dbReference>
<evidence type="ECO:0000313" key="3">
    <source>
        <dbReference type="EMBL" id="ASJ72450.1"/>
    </source>
</evidence>
<sequence>MLREIGDTQVFDPSVSPTPAAGCCNSGVKSVKNSLASKPATTVWQFVQQSRRLKIPDKPQIENYRQQYQREALWISKILNRATPFAGHIVESLDKRYLPVELALLPAIESGYQPDVHSTEKAAGIWQIVPITAREIGISSNQWFDGRSDIVKSTDAAISYLSYLNAEFHGDWLLTLAAYNAGPGRVRSAIRRNEKSGQPTDFWSLKLPRETREYVPKFLALVAMLRHDSIPGLEIPLLARGNAFEVLEFGSQTSLDKVAAASGIPEFSLRHLNAGLVHGVTPPGGPHHIYVLKDNAESVISAVTAIDPRDLYTLPATHTVVAGESISTIARSYRLSQQNLMDLNGLNNSFIKIGQELAVRFEADNAASNIEYVVTIGDTISDIAQSFSVPMNSILDAEGRTLDGELIHPGERLLINVDTNIAGI</sequence>
<protein>
    <submittedName>
        <fullName evidence="3">Membrane-bound lytic murein transglycosylase D</fullName>
        <ecNumber evidence="3">4.2.2.-</ecNumber>
    </submittedName>
</protein>
<dbReference type="Proteomes" id="UP000250079">
    <property type="component" value="Chromosome"/>
</dbReference>
<name>A0A2Z2NUL2_9GAMM</name>
<dbReference type="InterPro" id="IPR036779">
    <property type="entry name" value="LysM_dom_sf"/>
</dbReference>
<feature type="domain" description="LysM" evidence="2">
    <location>
        <begin position="370"/>
        <end position="415"/>
    </location>
</feature>
<evidence type="ECO:0000313" key="4">
    <source>
        <dbReference type="Proteomes" id="UP000250079"/>
    </source>
</evidence>
<keyword evidence="3" id="KW-0456">Lyase</keyword>
<dbReference type="KEGG" id="gai:IMCC3135_11800"/>
<proteinExistence type="inferred from homology"/>
<keyword evidence="4" id="KW-1185">Reference proteome</keyword>
<dbReference type="GO" id="GO:0016020">
    <property type="term" value="C:membrane"/>
    <property type="evidence" value="ECO:0007669"/>
    <property type="project" value="InterPro"/>
</dbReference>
<reference evidence="3 4" key="1">
    <citation type="submission" date="2016-12" db="EMBL/GenBank/DDBJ databases">
        <authorList>
            <person name="Song W.-J."/>
            <person name="Kurnit D.M."/>
        </authorList>
    </citation>
    <scope>NUCLEOTIDE SEQUENCE [LARGE SCALE GENOMIC DNA]</scope>
    <source>
        <strain evidence="3 4">IMCC3135</strain>
    </source>
</reference>
<dbReference type="InterPro" id="IPR008258">
    <property type="entry name" value="Transglycosylase_SLT_dom_1"/>
</dbReference>
<evidence type="ECO:0000259" key="2">
    <source>
        <dbReference type="PROSITE" id="PS51782"/>
    </source>
</evidence>
<dbReference type="Pfam" id="PF01476">
    <property type="entry name" value="LysM"/>
    <property type="match status" value="2"/>
</dbReference>
<feature type="domain" description="LysM" evidence="2">
    <location>
        <begin position="316"/>
        <end position="359"/>
    </location>
</feature>